<comment type="caution">
    <text evidence="3">The sequence shown here is derived from an EMBL/GenBank/DDBJ whole genome shotgun (WGS) entry which is preliminary data.</text>
</comment>
<dbReference type="Gene3D" id="3.10.580.10">
    <property type="entry name" value="CBS-domain"/>
    <property type="match status" value="1"/>
</dbReference>
<dbReference type="SUPFAM" id="SSF54631">
    <property type="entry name" value="CBS-domain pair"/>
    <property type="match status" value="1"/>
</dbReference>
<evidence type="ECO:0000313" key="4">
    <source>
        <dbReference type="Proteomes" id="UP001595956"/>
    </source>
</evidence>
<dbReference type="CDD" id="cd02205">
    <property type="entry name" value="CBS_pair_SF"/>
    <property type="match status" value="1"/>
</dbReference>
<evidence type="ECO:0000313" key="3">
    <source>
        <dbReference type="EMBL" id="MFC5495793.1"/>
    </source>
</evidence>
<gene>
    <name evidence="3" type="ORF">ACFPKY_21990</name>
</gene>
<evidence type="ECO:0000256" key="1">
    <source>
        <dbReference type="PROSITE-ProRule" id="PRU00703"/>
    </source>
</evidence>
<reference evidence="4" key="1">
    <citation type="journal article" date="2019" name="Int. J. Syst. Evol. Microbiol.">
        <title>The Global Catalogue of Microorganisms (GCM) 10K type strain sequencing project: providing services to taxonomists for standard genome sequencing and annotation.</title>
        <authorList>
            <consortium name="The Broad Institute Genomics Platform"/>
            <consortium name="The Broad Institute Genome Sequencing Center for Infectious Disease"/>
            <person name="Wu L."/>
            <person name="Ma J."/>
        </authorList>
    </citation>
    <scope>NUCLEOTIDE SEQUENCE [LARGE SCALE GENOMIC DNA]</scope>
    <source>
        <strain evidence="4">KACC 13778</strain>
    </source>
</reference>
<evidence type="ECO:0000259" key="2">
    <source>
        <dbReference type="PROSITE" id="PS51371"/>
    </source>
</evidence>
<dbReference type="RefSeq" id="WP_345182374.1">
    <property type="nucleotide sequence ID" value="NZ_BAABFQ010000010.1"/>
</dbReference>
<dbReference type="EMBL" id="JBHSMD010000011">
    <property type="protein sequence ID" value="MFC5495793.1"/>
    <property type="molecule type" value="Genomic_DNA"/>
</dbReference>
<dbReference type="PROSITE" id="PS51371">
    <property type="entry name" value="CBS"/>
    <property type="match status" value="1"/>
</dbReference>
<name>A0ABW0N8A5_9ACTN</name>
<protein>
    <submittedName>
        <fullName evidence="3">CBS domain-containing protein</fullName>
    </submittedName>
</protein>
<accession>A0ABW0N8A5</accession>
<keyword evidence="1" id="KW-0129">CBS domain</keyword>
<dbReference type="SMART" id="SM00116">
    <property type="entry name" value="CBS"/>
    <property type="match status" value="2"/>
</dbReference>
<dbReference type="InterPro" id="IPR046342">
    <property type="entry name" value="CBS_dom_sf"/>
</dbReference>
<dbReference type="Pfam" id="PF00571">
    <property type="entry name" value="CBS"/>
    <property type="match status" value="1"/>
</dbReference>
<dbReference type="Proteomes" id="UP001595956">
    <property type="component" value="Unassembled WGS sequence"/>
</dbReference>
<keyword evidence="4" id="KW-1185">Reference proteome</keyword>
<feature type="domain" description="CBS" evidence="2">
    <location>
        <begin position="93"/>
        <end position="151"/>
    </location>
</feature>
<dbReference type="InterPro" id="IPR000644">
    <property type="entry name" value="CBS_dom"/>
</dbReference>
<organism evidence="3 4">
    <name type="scientific">Nocardioides caricicola</name>
    <dbReference type="NCBI Taxonomy" id="634770"/>
    <lineage>
        <taxon>Bacteria</taxon>
        <taxon>Bacillati</taxon>
        <taxon>Actinomycetota</taxon>
        <taxon>Actinomycetes</taxon>
        <taxon>Propionibacteriales</taxon>
        <taxon>Nocardioidaceae</taxon>
        <taxon>Nocardioides</taxon>
    </lineage>
</organism>
<proteinExistence type="predicted"/>
<sequence>MKTRTFDEPSAGGRATAAARVWLVADAADLGVATLGAETSIGTAMDLTLASGRGHVVVVDERGALLDVVPLVVLSTALLAGLLTRFQPLAAAVVPDAPGVAADAELAEAVEVMLAADLDAVGVVDPRGRAVGLLTWADVGRFATAPEHLGS</sequence>